<feature type="binding site" evidence="8">
    <location>
        <position position="193"/>
    </location>
    <ligand>
        <name>UDP-N-acetyl-alpha-D-muramoyl-L-alanyl-D-glutamate</name>
        <dbReference type="ChEBI" id="CHEBI:83900"/>
    </ligand>
</feature>
<comment type="caution">
    <text evidence="8">Lacks conserved residue(s) required for the propagation of feature annotation.</text>
</comment>
<dbReference type="InterPro" id="IPR036565">
    <property type="entry name" value="Mur-like_cat_sf"/>
</dbReference>
<keyword evidence="3 8" id="KW-0132">Cell division</keyword>
<dbReference type="GO" id="GO:0008360">
    <property type="term" value="P:regulation of cell shape"/>
    <property type="evidence" value="ECO:0007669"/>
    <property type="project" value="UniProtKB-KW"/>
</dbReference>
<dbReference type="EMBL" id="FWEY01000010">
    <property type="protein sequence ID" value="SLM52971.1"/>
    <property type="molecule type" value="Genomic_DNA"/>
</dbReference>
<evidence type="ECO:0000259" key="12">
    <source>
        <dbReference type="Pfam" id="PF08245"/>
    </source>
</evidence>
<sequence>MICVKATDLIDVLKMKKVVGSLDPDLNIGKISQDSRDIQSGDLFICIDGTQVDGHNYVEKAVANGAGVIVAHKDIQKAAATVPVVYVPDTGKAMSLLANHFYGYPSEAMKVIGVTGTNGKTTVTYLVEAILKAMDKKTGLMGTIEMHIGDEVHKTKNTTPDSITMQKALHLMTKRETEYFTLELSSIALEMGRAWGLDLDVAIMTNLTHEHMEFHHTMEAYAEAKKLLFSQLGNGRKNGQTKTAVLNADDETIHSYRIATAAEVISYSVKDETADFFAADISYSRTQTRFDLVVNGERYPVVTNLVGLYNVSNTLAALAAVYAVGIPLEDATKAVTSLVGVTGRLEIVPGASDIGVYVDFAHSPDAMEKVLSVVREFTQGRVISVFGGAGEREHEKRPIMARIGTELSDYVVLTTDDTGKEPQEQIIAMMLAGIEKDNYEYIENRKEAIQHAIAIAAPGDTVILLGRGHEADYNDRGNMIRLLDSEVAAEAVEARNERLSLNNDQKV</sequence>
<keyword evidence="8" id="KW-0963">Cytoplasm</keyword>
<keyword evidence="8" id="KW-0067">ATP-binding</keyword>
<feature type="modified residue" description="N6-carboxylysine" evidence="8">
    <location>
        <position position="225"/>
    </location>
</feature>
<keyword evidence="8" id="KW-0547">Nucleotide-binding</keyword>
<dbReference type="InterPro" id="IPR000713">
    <property type="entry name" value="Mur_ligase_N"/>
</dbReference>
<dbReference type="Pfam" id="PF08245">
    <property type="entry name" value="Mur_ligase_M"/>
    <property type="match status" value="1"/>
</dbReference>
<feature type="binding site" evidence="8">
    <location>
        <position position="35"/>
    </location>
    <ligand>
        <name>UDP-N-acetyl-alpha-D-muramoyl-L-alanyl-D-glutamate</name>
        <dbReference type="ChEBI" id="CHEBI:83900"/>
    </ligand>
</feature>
<dbReference type="InterPro" id="IPR035911">
    <property type="entry name" value="MurE/MurF_N"/>
</dbReference>
<keyword evidence="14" id="KW-1185">Reference proteome</keyword>
<reference evidence="14" key="1">
    <citation type="submission" date="2016-04" db="EMBL/GenBank/DDBJ databases">
        <authorList>
            <person name="Strepis N."/>
        </authorList>
    </citation>
    <scope>NUCLEOTIDE SEQUENCE [LARGE SCALE GENOMIC DNA]</scope>
</reference>
<feature type="domain" description="Mur ligase central" evidence="12">
    <location>
        <begin position="114"/>
        <end position="321"/>
    </location>
</feature>
<dbReference type="SUPFAM" id="SSF53244">
    <property type="entry name" value="MurD-like peptide ligases, peptide-binding domain"/>
    <property type="match status" value="1"/>
</dbReference>
<comment type="PTM">
    <text evidence="8">Carboxylation is probably crucial for Mg(2+) binding and, consequently, for the gamma-phosphate positioning of ATP.</text>
</comment>
<accession>A0A1W1IJ04</accession>
<dbReference type="GO" id="GO:0051301">
    <property type="term" value="P:cell division"/>
    <property type="evidence" value="ECO:0007669"/>
    <property type="project" value="UniProtKB-KW"/>
</dbReference>
<dbReference type="STRING" id="43064.SAMN04488086_11242"/>
<organism evidence="13 14">
    <name type="scientific">Trichococcus pasteurii</name>
    <dbReference type="NCBI Taxonomy" id="43064"/>
    <lineage>
        <taxon>Bacteria</taxon>
        <taxon>Bacillati</taxon>
        <taxon>Bacillota</taxon>
        <taxon>Bacilli</taxon>
        <taxon>Lactobacillales</taxon>
        <taxon>Carnobacteriaceae</taxon>
        <taxon>Trichococcus</taxon>
    </lineage>
</organism>
<feature type="binding site" evidence="8">
    <location>
        <begin position="116"/>
        <end position="122"/>
    </location>
    <ligand>
        <name>ATP</name>
        <dbReference type="ChEBI" id="CHEBI:30616"/>
    </ligand>
</feature>
<comment type="subcellular location">
    <subcellularLocation>
        <location evidence="8 9">Cytoplasm</location>
    </subcellularLocation>
</comment>
<dbReference type="GO" id="GO:0071555">
    <property type="term" value="P:cell wall organization"/>
    <property type="evidence" value="ECO:0007669"/>
    <property type="project" value="UniProtKB-KW"/>
</dbReference>
<dbReference type="SUPFAM" id="SSF63418">
    <property type="entry name" value="MurE/MurF N-terminal domain"/>
    <property type="match status" value="1"/>
</dbReference>
<dbReference type="Pfam" id="PF02875">
    <property type="entry name" value="Mur_ligase_C"/>
    <property type="match status" value="1"/>
</dbReference>
<evidence type="ECO:0000256" key="1">
    <source>
        <dbReference type="ARBA" id="ARBA00004752"/>
    </source>
</evidence>
<evidence type="ECO:0000256" key="7">
    <source>
        <dbReference type="ARBA" id="ARBA00023316"/>
    </source>
</evidence>
<evidence type="ECO:0000313" key="13">
    <source>
        <dbReference type="EMBL" id="SLM52971.1"/>
    </source>
</evidence>
<dbReference type="NCBIfam" id="NF001126">
    <property type="entry name" value="PRK00139.1-4"/>
    <property type="match status" value="1"/>
</dbReference>
<evidence type="ECO:0000256" key="2">
    <source>
        <dbReference type="ARBA" id="ARBA00005898"/>
    </source>
</evidence>
<dbReference type="InterPro" id="IPR013221">
    <property type="entry name" value="Mur_ligase_cen"/>
</dbReference>
<dbReference type="Gene3D" id="3.40.1190.10">
    <property type="entry name" value="Mur-like, catalytic domain"/>
    <property type="match status" value="1"/>
</dbReference>
<dbReference type="InterPro" id="IPR004101">
    <property type="entry name" value="Mur_ligase_C"/>
</dbReference>
<dbReference type="EC" id="6.3.2.-" evidence="8"/>
<feature type="domain" description="Mur ligase C-terminal" evidence="11">
    <location>
        <begin position="343"/>
        <end position="468"/>
    </location>
</feature>
<evidence type="ECO:0000256" key="4">
    <source>
        <dbReference type="ARBA" id="ARBA00022960"/>
    </source>
</evidence>
<dbReference type="UniPathway" id="UPA00219"/>
<gene>
    <name evidence="8" type="primary">murE</name>
    <name evidence="13" type="ORF">TPAS_2680</name>
</gene>
<feature type="binding site" evidence="8">
    <location>
        <position position="157"/>
    </location>
    <ligand>
        <name>UDP-N-acetyl-alpha-D-muramoyl-L-alanyl-D-glutamate</name>
        <dbReference type="ChEBI" id="CHEBI:83900"/>
    </ligand>
</feature>
<dbReference type="Pfam" id="PF01225">
    <property type="entry name" value="Mur_ligase"/>
    <property type="match status" value="1"/>
</dbReference>
<keyword evidence="6 8" id="KW-0131">Cell cycle</keyword>
<dbReference type="InterPro" id="IPR036615">
    <property type="entry name" value="Mur_ligase_C_dom_sf"/>
</dbReference>
<dbReference type="AlphaFoldDB" id="A0A1W1IJ04"/>
<keyword evidence="5 8" id="KW-0573">Peptidoglycan synthesis</keyword>
<dbReference type="HAMAP" id="MF_00208">
    <property type="entry name" value="MurE"/>
    <property type="match status" value="1"/>
</dbReference>
<name>A0A1W1IJ04_9LACT</name>
<evidence type="ECO:0000259" key="11">
    <source>
        <dbReference type="Pfam" id="PF02875"/>
    </source>
</evidence>
<keyword evidence="4 8" id="KW-0133">Cell shape</keyword>
<feature type="binding site" evidence="8">
    <location>
        <position position="185"/>
    </location>
    <ligand>
        <name>UDP-N-acetyl-alpha-D-muramoyl-L-alanyl-D-glutamate</name>
        <dbReference type="ChEBI" id="CHEBI:83900"/>
    </ligand>
</feature>
<comment type="similarity">
    <text evidence="2 8">Belongs to the MurCDEF family. MurE subfamily.</text>
</comment>
<dbReference type="GO" id="GO:0005524">
    <property type="term" value="F:ATP binding"/>
    <property type="evidence" value="ECO:0007669"/>
    <property type="project" value="UniProtKB-UniRule"/>
</dbReference>
<evidence type="ECO:0000256" key="5">
    <source>
        <dbReference type="ARBA" id="ARBA00022984"/>
    </source>
</evidence>
<feature type="binding site" evidence="8">
    <location>
        <begin position="158"/>
        <end position="159"/>
    </location>
    <ligand>
        <name>UDP-N-acetyl-alpha-D-muramoyl-L-alanyl-D-glutamate</name>
        <dbReference type="ChEBI" id="CHEBI:83900"/>
    </ligand>
</feature>
<evidence type="ECO:0000313" key="14">
    <source>
        <dbReference type="Proteomes" id="UP000195985"/>
    </source>
</evidence>
<evidence type="ECO:0000256" key="8">
    <source>
        <dbReference type="HAMAP-Rule" id="MF_00208"/>
    </source>
</evidence>
<comment type="pathway">
    <text evidence="1 8 9">Cell wall biogenesis; peptidoglycan biosynthesis.</text>
</comment>
<dbReference type="PANTHER" id="PTHR23135">
    <property type="entry name" value="MUR LIGASE FAMILY MEMBER"/>
    <property type="match status" value="1"/>
</dbReference>
<dbReference type="InterPro" id="IPR005761">
    <property type="entry name" value="UDP-N-AcMur-Glu-dNH2Pim_ligase"/>
</dbReference>
<dbReference type="Proteomes" id="UP000195985">
    <property type="component" value="Unassembled WGS sequence"/>
</dbReference>
<dbReference type="GO" id="GO:0016881">
    <property type="term" value="F:acid-amino acid ligase activity"/>
    <property type="evidence" value="ECO:0007669"/>
    <property type="project" value="UniProtKB-UniRule"/>
</dbReference>
<keyword evidence="8 13" id="KW-0436">Ligase</keyword>
<dbReference type="GO" id="GO:0009252">
    <property type="term" value="P:peptidoglycan biosynthetic process"/>
    <property type="evidence" value="ECO:0007669"/>
    <property type="project" value="UniProtKB-UniRule"/>
</dbReference>
<keyword evidence="7 8" id="KW-0961">Cell wall biogenesis/degradation</keyword>
<keyword evidence="8" id="KW-0460">Magnesium</keyword>
<dbReference type="GO" id="GO:0000287">
    <property type="term" value="F:magnesium ion binding"/>
    <property type="evidence" value="ECO:0007669"/>
    <property type="project" value="UniProtKB-UniRule"/>
</dbReference>
<evidence type="ECO:0000256" key="9">
    <source>
        <dbReference type="RuleBase" id="RU004135"/>
    </source>
</evidence>
<comment type="cofactor">
    <cofactor evidence="8">
        <name>Mg(2+)</name>
        <dbReference type="ChEBI" id="CHEBI:18420"/>
    </cofactor>
</comment>
<comment type="function">
    <text evidence="8">Catalyzes the addition of an amino acid to the nucleotide precursor UDP-N-acetylmuramoyl-L-alanyl-D-glutamate (UMAG) in the biosynthesis of bacterial cell-wall peptidoglycan.</text>
</comment>
<evidence type="ECO:0000256" key="3">
    <source>
        <dbReference type="ARBA" id="ARBA00022618"/>
    </source>
</evidence>
<protein>
    <recommendedName>
        <fullName evidence="8">UDP-N-acetylmuramyl-tripeptide synthetase</fullName>
        <ecNumber evidence="8">6.3.2.-</ecNumber>
    </recommendedName>
    <alternativeName>
        <fullName evidence="8">UDP-MurNAc-tripeptide synthetase</fullName>
    </alternativeName>
</protein>
<feature type="domain" description="Mur ligase N-terminal catalytic" evidence="10">
    <location>
        <begin position="30"/>
        <end position="102"/>
    </location>
</feature>
<evidence type="ECO:0000256" key="6">
    <source>
        <dbReference type="ARBA" id="ARBA00023306"/>
    </source>
</evidence>
<dbReference type="Gene3D" id="3.90.190.20">
    <property type="entry name" value="Mur ligase, C-terminal domain"/>
    <property type="match status" value="1"/>
</dbReference>
<dbReference type="PANTHER" id="PTHR23135:SF4">
    <property type="entry name" value="UDP-N-ACETYLMURAMOYL-L-ALANYL-D-GLUTAMATE--2,6-DIAMINOPIMELATE LIGASE MURE HOMOLOG, CHLOROPLASTIC"/>
    <property type="match status" value="1"/>
</dbReference>
<dbReference type="NCBIfam" id="TIGR01085">
    <property type="entry name" value="murE"/>
    <property type="match status" value="1"/>
</dbReference>
<evidence type="ECO:0000259" key="10">
    <source>
        <dbReference type="Pfam" id="PF01225"/>
    </source>
</evidence>
<dbReference type="SUPFAM" id="SSF53623">
    <property type="entry name" value="MurD-like peptide ligases, catalytic domain"/>
    <property type="match status" value="1"/>
</dbReference>
<dbReference type="GO" id="GO:0005737">
    <property type="term" value="C:cytoplasm"/>
    <property type="evidence" value="ECO:0007669"/>
    <property type="project" value="UniProtKB-SubCell"/>
</dbReference>
<proteinExistence type="inferred from homology"/>
<dbReference type="Gene3D" id="3.40.1390.10">
    <property type="entry name" value="MurE/MurF, N-terminal domain"/>
    <property type="match status" value="1"/>
</dbReference>